<dbReference type="OrthoDB" id="941642at2"/>
<accession>A0A1I1UFP9</accession>
<reference evidence="2 3" key="1">
    <citation type="submission" date="2016-10" db="EMBL/GenBank/DDBJ databases">
        <authorList>
            <person name="de Groot N.N."/>
        </authorList>
    </citation>
    <scope>NUCLEOTIDE SEQUENCE [LARGE SCALE GENOMIC DNA]</scope>
    <source>
        <strain evidence="2 3">DSM 26130</strain>
    </source>
</reference>
<feature type="transmembrane region" description="Helical" evidence="1">
    <location>
        <begin position="16"/>
        <end position="37"/>
    </location>
</feature>
<evidence type="ECO:0000313" key="2">
    <source>
        <dbReference type="EMBL" id="SFD68438.1"/>
    </source>
</evidence>
<evidence type="ECO:0000256" key="1">
    <source>
        <dbReference type="SAM" id="Phobius"/>
    </source>
</evidence>
<gene>
    <name evidence="2" type="ORF">SAMN05216167_106215</name>
</gene>
<protein>
    <submittedName>
        <fullName evidence="2">Uncharacterized protein</fullName>
    </submittedName>
</protein>
<dbReference type="RefSeq" id="WP_093828471.1">
    <property type="nucleotide sequence ID" value="NZ_FOLQ01000006.1"/>
</dbReference>
<dbReference type="Proteomes" id="UP000198598">
    <property type="component" value="Unassembled WGS sequence"/>
</dbReference>
<feature type="transmembrane region" description="Helical" evidence="1">
    <location>
        <begin position="89"/>
        <end position="108"/>
    </location>
</feature>
<keyword evidence="1" id="KW-0472">Membrane</keyword>
<keyword evidence="1" id="KW-0812">Transmembrane</keyword>
<sequence length="250" mass="28294">MTKAQLITEDNSMERFLTVLVASLCISPLGFMSGAYVVDWMTKDAGGGSDDQMAYGYFMILAGLALGAISFFIVWYLAQRFLVADYLNYLQIADGIVLAGWLTVWLIHSAQQPQRLLFDGRWAALEVEVRTEKSLLVNDLISSAISMDYIGGANSGNFPKPEAIREEGKFVILPWATAPMFVNKWQVRVFLHNEPMLFTLDLPRNPTQSSDWSGWVAPTQYQENVIPSDVQQKLTLRYRLRLVPNNEDYH</sequence>
<evidence type="ECO:0000313" key="3">
    <source>
        <dbReference type="Proteomes" id="UP000198598"/>
    </source>
</evidence>
<dbReference type="AlphaFoldDB" id="A0A1I1UFP9"/>
<name>A0A1I1UFP9_9BACT</name>
<feature type="transmembrane region" description="Helical" evidence="1">
    <location>
        <begin position="57"/>
        <end position="77"/>
    </location>
</feature>
<dbReference type="EMBL" id="FOLQ01000006">
    <property type="protein sequence ID" value="SFD68438.1"/>
    <property type="molecule type" value="Genomic_DNA"/>
</dbReference>
<proteinExistence type="predicted"/>
<organism evidence="2 3">
    <name type="scientific">Spirosoma endophyticum</name>
    <dbReference type="NCBI Taxonomy" id="662367"/>
    <lineage>
        <taxon>Bacteria</taxon>
        <taxon>Pseudomonadati</taxon>
        <taxon>Bacteroidota</taxon>
        <taxon>Cytophagia</taxon>
        <taxon>Cytophagales</taxon>
        <taxon>Cytophagaceae</taxon>
        <taxon>Spirosoma</taxon>
    </lineage>
</organism>
<dbReference type="STRING" id="662367.SAMN05216167_106215"/>
<keyword evidence="1" id="KW-1133">Transmembrane helix</keyword>
<keyword evidence="3" id="KW-1185">Reference proteome</keyword>